<dbReference type="PRINTS" id="PR00237">
    <property type="entry name" value="GPCRRHODOPSN"/>
</dbReference>
<evidence type="ECO:0000256" key="9">
    <source>
        <dbReference type="ARBA" id="ARBA00023180"/>
    </source>
</evidence>
<evidence type="ECO:0000256" key="5">
    <source>
        <dbReference type="ARBA" id="ARBA00023040"/>
    </source>
</evidence>
<protein>
    <recommendedName>
        <fullName evidence="13">Probable G-protein coupled receptor 33</fullName>
    </recommendedName>
</protein>
<evidence type="ECO:0000256" key="4">
    <source>
        <dbReference type="ARBA" id="ARBA00022989"/>
    </source>
</evidence>
<evidence type="ECO:0000256" key="8">
    <source>
        <dbReference type="ARBA" id="ARBA00023170"/>
    </source>
</evidence>
<feature type="transmembrane region" description="Helical" evidence="15">
    <location>
        <begin position="293"/>
        <end position="319"/>
    </location>
</feature>
<dbReference type="PROSITE" id="PS50262">
    <property type="entry name" value="G_PROTEIN_RECEP_F1_2"/>
    <property type="match status" value="1"/>
</dbReference>
<evidence type="ECO:0000259" key="16">
    <source>
        <dbReference type="PROSITE" id="PS50262"/>
    </source>
</evidence>
<evidence type="ECO:0000256" key="3">
    <source>
        <dbReference type="ARBA" id="ARBA00022692"/>
    </source>
</evidence>
<dbReference type="FunFam" id="1.20.1070.10:FF:000315">
    <property type="entry name" value="G protein-coupled receptor 32"/>
    <property type="match status" value="1"/>
</dbReference>
<accession>A0A803TH76</accession>
<dbReference type="OrthoDB" id="6117944at2759"/>
<dbReference type="GO" id="GO:0007204">
    <property type="term" value="P:positive regulation of cytosolic calcium ion concentration"/>
    <property type="evidence" value="ECO:0000318"/>
    <property type="project" value="GO_Central"/>
</dbReference>
<evidence type="ECO:0000313" key="17">
    <source>
        <dbReference type="Ensembl" id="ENSACAP00000034566.1"/>
    </source>
</evidence>
<feature type="transmembrane region" description="Helical" evidence="15">
    <location>
        <begin position="81"/>
        <end position="101"/>
    </location>
</feature>
<dbReference type="GO" id="GO:0005886">
    <property type="term" value="C:plasma membrane"/>
    <property type="evidence" value="ECO:0000318"/>
    <property type="project" value="GO_Central"/>
</dbReference>
<dbReference type="InterPro" id="IPR017452">
    <property type="entry name" value="GPCR_Rhodpsn_7TM"/>
</dbReference>
<keyword evidence="3 14" id="KW-0812">Transmembrane</keyword>
<dbReference type="GeneTree" id="ENSGT01140000282544"/>
<dbReference type="InterPro" id="IPR000826">
    <property type="entry name" value="Formyl_rcpt-rel"/>
</dbReference>
<evidence type="ECO:0000256" key="12">
    <source>
        <dbReference type="ARBA" id="ARBA00037161"/>
    </source>
</evidence>
<gene>
    <name evidence="17" type="primary">LOC103279951</name>
</gene>
<organism evidence="17 18">
    <name type="scientific">Anolis carolinensis</name>
    <name type="common">Green anole</name>
    <name type="synonym">American chameleon</name>
    <dbReference type="NCBI Taxonomy" id="28377"/>
    <lineage>
        <taxon>Eukaryota</taxon>
        <taxon>Metazoa</taxon>
        <taxon>Chordata</taxon>
        <taxon>Craniata</taxon>
        <taxon>Vertebrata</taxon>
        <taxon>Euteleostomi</taxon>
        <taxon>Lepidosauria</taxon>
        <taxon>Squamata</taxon>
        <taxon>Bifurcata</taxon>
        <taxon>Unidentata</taxon>
        <taxon>Episquamata</taxon>
        <taxon>Toxicofera</taxon>
        <taxon>Iguania</taxon>
        <taxon>Dactyloidae</taxon>
        <taxon>Anolis</taxon>
    </lineage>
</organism>
<feature type="transmembrane region" description="Helical" evidence="15">
    <location>
        <begin position="45"/>
        <end position="69"/>
    </location>
</feature>
<evidence type="ECO:0000256" key="13">
    <source>
        <dbReference type="ARBA" id="ARBA00039587"/>
    </source>
</evidence>
<dbReference type="InParanoid" id="A0A803TH76"/>
<dbReference type="GO" id="GO:0007200">
    <property type="term" value="P:phospholipase C-activating G protein-coupled receptor signaling pathway"/>
    <property type="evidence" value="ECO:0000318"/>
    <property type="project" value="GO_Central"/>
</dbReference>
<keyword evidence="10 14" id="KW-0807">Transducer</keyword>
<comment type="subcellular location">
    <subcellularLocation>
        <location evidence="1">Cell membrane</location>
        <topology evidence="1">Multi-pass membrane protein</topology>
    </subcellularLocation>
</comment>
<evidence type="ECO:0000256" key="15">
    <source>
        <dbReference type="SAM" id="Phobius"/>
    </source>
</evidence>
<keyword evidence="6 15" id="KW-0472">Membrane</keyword>
<dbReference type="GO" id="GO:0002430">
    <property type="term" value="P:complement receptor mediated signaling pathway"/>
    <property type="evidence" value="ECO:0000318"/>
    <property type="project" value="GO_Central"/>
</dbReference>
<evidence type="ECO:0000313" key="18">
    <source>
        <dbReference type="Proteomes" id="UP000001646"/>
    </source>
</evidence>
<keyword evidence="2" id="KW-1003">Cell membrane</keyword>
<dbReference type="Gene3D" id="1.20.1070.10">
    <property type="entry name" value="Rhodopsin 7-helix transmembrane proteins"/>
    <property type="match status" value="1"/>
</dbReference>
<sequence length="358" mass="41005">MRANISRSLDQGNYGSENMNVFVANISEMGMNTTYSPIAISPTNVIIAVCLLISFLVGTTINGLFLWVLVVRMKNTVNVLWFRHLLLIFLIVSSIIPFFAVHRLLGFHWIFGNVLCKVLNALGSLGMFFEVFILTNISLDRFFAVCHPIWSQHNHTIPRAQRIIAGTWLVSLLFSVPYLIFRETHEATNRRIICANNYTFFLDAEKTERDVLAYHIQLALFVIRFLLTFLLPFVIIAGCYYKIGKEIKKRRLVEQNGKTFKILITSVASFFICWLPYHLYYASQLLGKLSDGIHIFLSSVMSAGMCFNFCFTSSLYLFVGQKFQQVFKTSIVTLLQRDFADAPFVFVDNINMEDGNDQ</sequence>
<dbReference type="Pfam" id="PF00001">
    <property type="entry name" value="7tm_1"/>
    <property type="match status" value="1"/>
</dbReference>
<reference evidence="17" key="1">
    <citation type="submission" date="2009-12" db="EMBL/GenBank/DDBJ databases">
        <title>The Genome Sequence of Anolis carolinensis (Green Anole Lizard).</title>
        <authorList>
            <consortium name="The Genome Sequencing Platform"/>
            <person name="Di Palma F."/>
            <person name="Alfoldi J."/>
            <person name="Heiman D."/>
            <person name="Young S."/>
            <person name="Grabherr M."/>
            <person name="Johnson J."/>
            <person name="Lander E.S."/>
            <person name="Lindblad-Toh K."/>
        </authorList>
    </citation>
    <scope>NUCLEOTIDE SEQUENCE [LARGE SCALE GENOMIC DNA]</scope>
    <source>
        <strain evidence="17">JBL SC #1</strain>
    </source>
</reference>
<dbReference type="PANTHER" id="PTHR24225:SF5">
    <property type="entry name" value="G-PROTEIN COUPLED RECEPTOR 33-RELATED"/>
    <property type="match status" value="1"/>
</dbReference>
<feature type="domain" description="G-protein coupled receptors family 1 profile" evidence="16">
    <location>
        <begin position="61"/>
        <end position="316"/>
    </location>
</feature>
<dbReference type="Proteomes" id="UP000001646">
    <property type="component" value="Unplaced"/>
</dbReference>
<feature type="transmembrane region" description="Helical" evidence="15">
    <location>
        <begin position="163"/>
        <end position="181"/>
    </location>
</feature>
<dbReference type="GO" id="GO:0004930">
    <property type="term" value="F:G protein-coupled receptor activity"/>
    <property type="evidence" value="ECO:0000318"/>
    <property type="project" value="GO_Central"/>
</dbReference>
<feature type="transmembrane region" description="Helical" evidence="15">
    <location>
        <begin position="121"/>
        <end position="143"/>
    </location>
</feature>
<dbReference type="GeneID" id="103279951"/>
<keyword evidence="4 15" id="KW-1133">Transmembrane helix</keyword>
<proteinExistence type="inferred from homology"/>
<keyword evidence="7" id="KW-1015">Disulfide bond</keyword>
<evidence type="ECO:0000256" key="14">
    <source>
        <dbReference type="RuleBase" id="RU000688"/>
    </source>
</evidence>
<reference evidence="17" key="3">
    <citation type="submission" date="2025-09" db="UniProtKB">
        <authorList>
            <consortium name="Ensembl"/>
        </authorList>
    </citation>
    <scope>IDENTIFICATION</scope>
</reference>
<evidence type="ECO:0000256" key="11">
    <source>
        <dbReference type="ARBA" id="ARBA00025736"/>
    </source>
</evidence>
<dbReference type="GO" id="GO:0004875">
    <property type="term" value="F:complement receptor activity"/>
    <property type="evidence" value="ECO:0000318"/>
    <property type="project" value="GO_Central"/>
</dbReference>
<dbReference type="PANTHER" id="PTHR24225">
    <property type="entry name" value="CHEMOTACTIC RECEPTOR"/>
    <property type="match status" value="1"/>
</dbReference>
<dbReference type="Ensembl" id="ENSACAT00000050488.1">
    <property type="protein sequence ID" value="ENSACAP00000034566.1"/>
    <property type="gene ID" value="ENSACAG00000041156.1"/>
</dbReference>
<comment type="similarity">
    <text evidence="11">Belongs to the chemokine-like receptor (CMKLR) family.</text>
</comment>
<evidence type="ECO:0000256" key="2">
    <source>
        <dbReference type="ARBA" id="ARBA00022475"/>
    </source>
</evidence>
<dbReference type="GO" id="GO:0006954">
    <property type="term" value="P:inflammatory response"/>
    <property type="evidence" value="ECO:0000318"/>
    <property type="project" value="GO_Central"/>
</dbReference>
<dbReference type="InterPro" id="IPR000276">
    <property type="entry name" value="GPCR_Rhodpsn"/>
</dbReference>
<name>A0A803TH76_ANOCA</name>
<keyword evidence="8 14" id="KW-0675">Receptor</keyword>
<comment type="similarity">
    <text evidence="14">Belongs to the G-protein coupled receptor 1 family.</text>
</comment>
<dbReference type="PROSITE" id="PS00237">
    <property type="entry name" value="G_PROTEIN_RECEP_F1_1"/>
    <property type="match status" value="1"/>
</dbReference>
<evidence type="ECO:0000256" key="1">
    <source>
        <dbReference type="ARBA" id="ARBA00004651"/>
    </source>
</evidence>
<feature type="transmembrane region" description="Helical" evidence="15">
    <location>
        <begin position="262"/>
        <end position="281"/>
    </location>
</feature>
<reference evidence="17" key="2">
    <citation type="submission" date="2025-08" db="UniProtKB">
        <authorList>
            <consortium name="Ensembl"/>
        </authorList>
    </citation>
    <scope>IDENTIFICATION</scope>
</reference>
<dbReference type="SUPFAM" id="SSF81321">
    <property type="entry name" value="Family A G protein-coupled receptor-like"/>
    <property type="match status" value="1"/>
</dbReference>
<dbReference type="PRINTS" id="PR00526">
    <property type="entry name" value="FMETLEUPHER"/>
</dbReference>
<keyword evidence="9" id="KW-0325">Glycoprotein</keyword>
<dbReference type="AlphaFoldDB" id="A0A803TH76"/>
<feature type="transmembrane region" description="Helical" evidence="15">
    <location>
        <begin position="218"/>
        <end position="241"/>
    </location>
</feature>
<keyword evidence="18" id="KW-1185">Reference proteome</keyword>
<evidence type="ECO:0000256" key="6">
    <source>
        <dbReference type="ARBA" id="ARBA00023136"/>
    </source>
</evidence>
<evidence type="ECO:0000256" key="7">
    <source>
        <dbReference type="ARBA" id="ARBA00023157"/>
    </source>
</evidence>
<keyword evidence="5 14" id="KW-0297">G-protein coupled receptor</keyword>
<comment type="function">
    <text evidence="12">Orphan receptor; could be a chemoattractant receptor.</text>
</comment>
<dbReference type="KEGG" id="acs:103279951"/>
<evidence type="ECO:0000256" key="10">
    <source>
        <dbReference type="ARBA" id="ARBA00023224"/>
    </source>
</evidence>